<sequence length="225" mass="24847">MSNSGGINRDHDRSTTPKLIFAVLHGALVAGCLWLAFGGLDWVDEPRARILALCAVLYWLRHLVTLFVLLQRRVAMSEVLGLSVFIGVFEIGFLVLGAGAVSGVLTPFGMLDWVGAGLVLLGSFLNTVSELQRWKWKKKPSSKGRCYTGGLFGYSMHINYFGDTVLFTGWAILTASVVALLIPIFVTLGFVFFHIPPLDTYLAGRYGDEFKAYAKRTAKFIPFVY</sequence>
<feature type="transmembrane region" description="Helical" evidence="1">
    <location>
        <begin position="19"/>
        <end position="37"/>
    </location>
</feature>
<evidence type="ECO:0000313" key="2">
    <source>
        <dbReference type="EMBL" id="KAE9628776.1"/>
    </source>
</evidence>
<dbReference type="AlphaFoldDB" id="A0A6A4R9L1"/>
<evidence type="ECO:0000313" key="3">
    <source>
        <dbReference type="Proteomes" id="UP000441586"/>
    </source>
</evidence>
<proteinExistence type="predicted"/>
<keyword evidence="1" id="KW-1133">Transmembrane helix</keyword>
<dbReference type="InterPro" id="IPR010721">
    <property type="entry name" value="UstE-like"/>
</dbReference>
<dbReference type="GO" id="GO:0016020">
    <property type="term" value="C:membrane"/>
    <property type="evidence" value="ECO:0007669"/>
    <property type="project" value="TreeGrafter"/>
</dbReference>
<dbReference type="Gene3D" id="1.20.120.1630">
    <property type="match status" value="1"/>
</dbReference>
<dbReference type="RefSeq" id="WP_158980018.1">
    <property type="nucleotide sequence ID" value="NZ_WSFO01000008.1"/>
</dbReference>
<dbReference type="PROSITE" id="PS50244">
    <property type="entry name" value="S5A_REDUCTASE"/>
    <property type="match status" value="1"/>
</dbReference>
<dbReference type="Proteomes" id="UP000441586">
    <property type="component" value="Unassembled WGS sequence"/>
</dbReference>
<organism evidence="2 3">
    <name type="scientific">Parasedimentitalea maritima</name>
    <dbReference type="NCBI Taxonomy" id="2578117"/>
    <lineage>
        <taxon>Bacteria</taxon>
        <taxon>Pseudomonadati</taxon>
        <taxon>Pseudomonadota</taxon>
        <taxon>Alphaproteobacteria</taxon>
        <taxon>Rhodobacterales</taxon>
        <taxon>Paracoccaceae</taxon>
        <taxon>Parasedimentitalea</taxon>
    </lineage>
</organism>
<comment type="caution">
    <text evidence="2">The sequence shown here is derived from an EMBL/GenBank/DDBJ whole genome shotgun (WGS) entry which is preliminary data.</text>
</comment>
<dbReference type="PANTHER" id="PTHR32251:SF17">
    <property type="entry name" value="STEROID 5-ALPHA REDUCTASE C-TERMINAL DOMAIN-CONTAINING PROTEIN"/>
    <property type="match status" value="1"/>
</dbReference>
<dbReference type="PANTHER" id="PTHR32251">
    <property type="entry name" value="3-OXO-5-ALPHA-STEROID 4-DEHYDROGENASE"/>
    <property type="match status" value="1"/>
</dbReference>
<feature type="transmembrane region" description="Helical" evidence="1">
    <location>
        <begin position="167"/>
        <end position="195"/>
    </location>
</feature>
<gene>
    <name evidence="2" type="ORF">GP644_13475</name>
</gene>
<dbReference type="EMBL" id="WSFO01000008">
    <property type="protein sequence ID" value="KAE9628776.1"/>
    <property type="molecule type" value="Genomic_DNA"/>
</dbReference>
<feature type="transmembrane region" description="Helical" evidence="1">
    <location>
        <begin position="49"/>
        <end position="70"/>
    </location>
</feature>
<reference evidence="2 3" key="1">
    <citation type="submission" date="2019-12" db="EMBL/GenBank/DDBJ databases">
        <authorList>
            <person name="Zhang Y.-J."/>
        </authorList>
    </citation>
    <scope>NUCLEOTIDE SEQUENCE [LARGE SCALE GENOMIC DNA]</scope>
    <source>
        <strain evidence="2 3">H18S-6</strain>
    </source>
</reference>
<feature type="transmembrane region" description="Helical" evidence="1">
    <location>
        <begin position="79"/>
        <end position="101"/>
    </location>
</feature>
<evidence type="ECO:0000256" key="1">
    <source>
        <dbReference type="SAM" id="Phobius"/>
    </source>
</evidence>
<keyword evidence="1" id="KW-0472">Membrane</keyword>
<feature type="transmembrane region" description="Helical" evidence="1">
    <location>
        <begin position="113"/>
        <end position="132"/>
    </location>
</feature>
<dbReference type="Pfam" id="PF06966">
    <property type="entry name" value="DUF1295"/>
    <property type="match status" value="1"/>
</dbReference>
<keyword evidence="1" id="KW-0812">Transmembrane</keyword>
<name>A0A6A4R9L1_9RHOB</name>
<accession>A0A6A4R9L1</accession>
<protein>
    <submittedName>
        <fullName evidence="2">DUF1295 domain-containing protein</fullName>
    </submittedName>
</protein>